<feature type="site" description="Lowers pKa of active site Cys" evidence="3">
    <location>
        <position position="315"/>
    </location>
</feature>
<name>A0A6H0XXB4_9PEZI</name>
<dbReference type="CDD" id="cd03190">
    <property type="entry name" value="GST_C_Omega_like"/>
    <property type="match status" value="1"/>
</dbReference>
<feature type="binding site" evidence="2">
    <location>
        <begin position="132"/>
        <end position="135"/>
    </location>
    <ligand>
        <name>glutathione</name>
        <dbReference type="ChEBI" id="CHEBI:57925"/>
    </ligand>
</feature>
<evidence type="ECO:0000259" key="5">
    <source>
        <dbReference type="PROSITE" id="PS50405"/>
    </source>
</evidence>
<organism evidence="6 7">
    <name type="scientific">Peltaster fructicola</name>
    <dbReference type="NCBI Taxonomy" id="286661"/>
    <lineage>
        <taxon>Eukaryota</taxon>
        <taxon>Fungi</taxon>
        <taxon>Dikarya</taxon>
        <taxon>Ascomycota</taxon>
        <taxon>Pezizomycotina</taxon>
        <taxon>Dothideomycetes</taxon>
        <taxon>Dothideomycetes incertae sedis</taxon>
        <taxon>Peltaster</taxon>
    </lineage>
</organism>
<reference evidence="6 7" key="1">
    <citation type="journal article" date="2016" name="Sci. Rep.">
        <title>Peltaster fructicola genome reveals evolution from an invasive phytopathogen to an ectophytic parasite.</title>
        <authorList>
            <person name="Xu C."/>
            <person name="Chen H."/>
            <person name="Gleason M.L."/>
            <person name="Xu J.R."/>
            <person name="Liu H."/>
            <person name="Zhang R."/>
            <person name="Sun G."/>
        </authorList>
    </citation>
    <scope>NUCLEOTIDE SEQUENCE [LARGE SCALE GENOMIC DNA]</scope>
    <source>
        <strain evidence="6 7">LNHT1506</strain>
    </source>
</reference>
<feature type="domain" description="GST C-terminal" evidence="5">
    <location>
        <begin position="182"/>
        <end position="308"/>
    </location>
</feature>
<dbReference type="InterPro" id="IPR040079">
    <property type="entry name" value="Glutathione_S-Trfase"/>
</dbReference>
<dbReference type="PANTHER" id="PTHR32419">
    <property type="entry name" value="GLUTATHIONYL-HYDROQUINONE REDUCTASE"/>
    <property type="match status" value="1"/>
</dbReference>
<keyword evidence="7" id="KW-1185">Reference proteome</keyword>
<evidence type="ECO:0000313" key="6">
    <source>
        <dbReference type="EMBL" id="QIW99237.1"/>
    </source>
</evidence>
<protein>
    <recommendedName>
        <fullName evidence="5">GST C-terminal domain-containing protein</fullName>
    </recommendedName>
</protein>
<feature type="binding site" evidence="2">
    <location>
        <position position="98"/>
    </location>
    <ligand>
        <name>glutathione</name>
        <dbReference type="ChEBI" id="CHEBI:57925"/>
    </ligand>
</feature>
<dbReference type="PROSITE" id="PS50405">
    <property type="entry name" value="GST_CTER"/>
    <property type="match status" value="1"/>
</dbReference>
<dbReference type="InterPro" id="IPR047047">
    <property type="entry name" value="GST_Omega-like_C"/>
</dbReference>
<evidence type="ECO:0000256" key="1">
    <source>
        <dbReference type="PIRSR" id="PIRSR015753-1"/>
    </source>
</evidence>
<accession>A0A6H0XXB4</accession>
<evidence type="ECO:0000256" key="4">
    <source>
        <dbReference type="SAM" id="MobiDB-lite"/>
    </source>
</evidence>
<dbReference type="OrthoDB" id="2309723at2759"/>
<dbReference type="PANTHER" id="PTHR32419:SF25">
    <property type="entry name" value="GLUTATHIONE S-TRANSFERASE (EUROFUNG)"/>
    <property type="match status" value="1"/>
</dbReference>
<feature type="binding site" evidence="2">
    <location>
        <begin position="150"/>
        <end position="151"/>
    </location>
    <ligand>
        <name>glutathione</name>
        <dbReference type="ChEBI" id="CHEBI:57925"/>
    </ligand>
</feature>
<dbReference type="Proteomes" id="UP000503462">
    <property type="component" value="Chromosome 3"/>
</dbReference>
<dbReference type="SUPFAM" id="SSF47616">
    <property type="entry name" value="GST C-terminal domain-like"/>
    <property type="match status" value="1"/>
</dbReference>
<dbReference type="InterPro" id="IPR016639">
    <property type="entry name" value="GST_Omega/GSH"/>
</dbReference>
<dbReference type="InterPro" id="IPR036282">
    <property type="entry name" value="Glutathione-S-Trfase_C_sf"/>
</dbReference>
<dbReference type="Gene3D" id="3.40.30.10">
    <property type="entry name" value="Glutaredoxin"/>
    <property type="match status" value="1"/>
</dbReference>
<dbReference type="Pfam" id="PF13409">
    <property type="entry name" value="GST_N_2"/>
    <property type="match status" value="1"/>
</dbReference>
<dbReference type="EMBL" id="CP051141">
    <property type="protein sequence ID" value="QIW99237.1"/>
    <property type="molecule type" value="Genomic_DNA"/>
</dbReference>
<dbReference type="GO" id="GO:0004364">
    <property type="term" value="F:glutathione transferase activity"/>
    <property type="evidence" value="ECO:0007669"/>
    <property type="project" value="InterPro"/>
</dbReference>
<dbReference type="SUPFAM" id="SSF52833">
    <property type="entry name" value="Thioredoxin-like"/>
    <property type="match status" value="1"/>
</dbReference>
<dbReference type="InterPro" id="IPR036249">
    <property type="entry name" value="Thioredoxin-like_sf"/>
</dbReference>
<dbReference type="InterPro" id="IPR010987">
    <property type="entry name" value="Glutathione-S-Trfase_C-like"/>
</dbReference>
<dbReference type="Gene3D" id="1.20.1050.10">
    <property type="match status" value="1"/>
</dbReference>
<feature type="region of interest" description="Disordered" evidence="4">
    <location>
        <begin position="1"/>
        <end position="29"/>
    </location>
</feature>
<dbReference type="PIRSF" id="PIRSF015753">
    <property type="entry name" value="GST"/>
    <property type="match status" value="1"/>
</dbReference>
<feature type="active site" description="Proton donor/acceptor" evidence="1">
    <location>
        <position position="205"/>
    </location>
</feature>
<evidence type="ECO:0000256" key="2">
    <source>
        <dbReference type="PIRSR" id="PIRSR015753-2"/>
    </source>
</evidence>
<dbReference type="InterPro" id="IPR004045">
    <property type="entry name" value="Glutathione_S-Trfase_N"/>
</dbReference>
<gene>
    <name evidence="6" type="ORF">AMS68_004755</name>
</gene>
<dbReference type="SFLD" id="SFLDS00019">
    <property type="entry name" value="Glutathione_Transferase_(cytos"/>
    <property type="match status" value="1"/>
</dbReference>
<feature type="site" description="Lowers pKa of active site Cys" evidence="3">
    <location>
        <position position="265"/>
    </location>
</feature>
<proteinExistence type="predicted"/>
<feature type="compositionally biased region" description="Polar residues" evidence="4">
    <location>
        <begin position="8"/>
        <end position="20"/>
    </location>
</feature>
<dbReference type="GO" id="GO:0005737">
    <property type="term" value="C:cytoplasm"/>
    <property type="evidence" value="ECO:0007669"/>
    <property type="project" value="TreeGrafter"/>
</dbReference>
<sequence length="337" mass="38610">MGMIMASDNPTTDPASTSLDPRNVTDKDGHFRRKASAFREWVSSRPGSRFPAEAGRYMLYINRGCPWAHRANAVRQLKGLEDIVELVEMSFEMGPDGWVYDGSYDTAEKDPITGSTKHKDLYKLSDPHYEGRYTVPALFDKKERTIVNNESSEIIRMFFTEFDNLLPEDLKEINRAGGGLRPEELKQQIDETNEWIYDDINNGVYKAGFAQSQDAYDQAVTKLFEALDRLESTLRHSEGPFLFGKHLTETDIRLYPTIVRFDPAYHTSFRCNLKMIRHDYPHLQKWLLNMYYDESAETRGAFRRTTYFDAIKHGYAKATKSAIVPKGPLPNIAPAPA</sequence>
<feature type="active site" description="Nucleophile" evidence="1">
    <location>
        <position position="65"/>
    </location>
</feature>
<evidence type="ECO:0000313" key="7">
    <source>
        <dbReference type="Proteomes" id="UP000503462"/>
    </source>
</evidence>
<dbReference type="AlphaFoldDB" id="A0A6H0XXB4"/>
<dbReference type="SFLD" id="SFLDG01206">
    <property type="entry name" value="Xi.1"/>
    <property type="match status" value="1"/>
</dbReference>
<dbReference type="Pfam" id="PF13410">
    <property type="entry name" value="GST_C_2"/>
    <property type="match status" value="1"/>
</dbReference>
<dbReference type="SFLD" id="SFLDG01148">
    <property type="entry name" value="Xi_(cytGST)"/>
    <property type="match status" value="1"/>
</dbReference>
<evidence type="ECO:0000256" key="3">
    <source>
        <dbReference type="PIRSR" id="PIRSR015753-3"/>
    </source>
</evidence>